<dbReference type="PANTHER" id="PTHR48079">
    <property type="entry name" value="PROTEIN YEEZ"/>
    <property type="match status" value="1"/>
</dbReference>
<feature type="domain" description="NAD-dependent epimerase/dehydratase" evidence="1">
    <location>
        <begin position="7"/>
        <end position="235"/>
    </location>
</feature>
<dbReference type="InterPro" id="IPR036291">
    <property type="entry name" value="NAD(P)-bd_dom_sf"/>
</dbReference>
<dbReference type="RefSeq" id="WP_190474115.1">
    <property type="nucleotide sequence ID" value="NZ_JACJSG010000021.1"/>
</dbReference>
<dbReference type="InterPro" id="IPR001509">
    <property type="entry name" value="Epimerase_deHydtase"/>
</dbReference>
<dbReference type="PANTHER" id="PTHR48079:SF6">
    <property type="entry name" value="NAD(P)-BINDING DOMAIN-CONTAINING PROTEIN-RELATED"/>
    <property type="match status" value="1"/>
</dbReference>
<comment type="caution">
    <text evidence="2">The sequence shown here is derived from an EMBL/GenBank/DDBJ whole genome shotgun (WGS) entry which is preliminary data.</text>
</comment>
<proteinExistence type="predicted"/>
<evidence type="ECO:0000313" key="2">
    <source>
        <dbReference type="EMBL" id="MBD2502143.1"/>
    </source>
</evidence>
<organism evidence="2 3">
    <name type="scientific">Anabaena azotica FACHB-119</name>
    <dbReference type="NCBI Taxonomy" id="947527"/>
    <lineage>
        <taxon>Bacteria</taxon>
        <taxon>Bacillati</taxon>
        <taxon>Cyanobacteriota</taxon>
        <taxon>Cyanophyceae</taxon>
        <taxon>Nostocales</taxon>
        <taxon>Nostocaceae</taxon>
        <taxon>Anabaena</taxon>
        <taxon>Anabaena azotica</taxon>
    </lineage>
</organism>
<accession>A0ABR8D4P9</accession>
<dbReference type="EMBL" id="JACJSG010000021">
    <property type="protein sequence ID" value="MBD2502143.1"/>
    <property type="molecule type" value="Genomic_DNA"/>
</dbReference>
<evidence type="ECO:0000259" key="1">
    <source>
        <dbReference type="Pfam" id="PF01370"/>
    </source>
</evidence>
<gene>
    <name evidence="2" type="ORF">H6G83_16240</name>
</gene>
<dbReference type="Proteomes" id="UP000661112">
    <property type="component" value="Unassembled WGS sequence"/>
</dbReference>
<dbReference type="CDD" id="cd05228">
    <property type="entry name" value="AR_FR_like_1_SDR_e"/>
    <property type="match status" value="1"/>
</dbReference>
<sequence>MDSKTAFVTGATGLLGSNLCQLLVAQGWQVKGLVRSIDKAKRFQENSPVEFVQGDIENVPALSEALNGVDVLFHTAAFFREYYQPGSHWQKMKRINVDATMELLQLAEARGVARTVFTSSSGVIQTYPDRVADETAPYSKFAEQNLYFQTKVLAEQEIYKFLDTSRMDVVMILPGWMMGPGDAAPTSAGQLVLDLLARKLPGIINGGASLTDVRDVATAMVSAAERGKRGERYIVAGSLKTMKDIALELEAISGVKAPTIEIPDRIALSIAWLSETWAGLTGGVNPMPLAGIQTLLEKANLSSAKAAQELGVTFRPFRDTVKDTVLWYQSQGYLGTSRNEIAP</sequence>
<dbReference type="Gene3D" id="3.40.50.720">
    <property type="entry name" value="NAD(P)-binding Rossmann-like Domain"/>
    <property type="match status" value="1"/>
</dbReference>
<dbReference type="SUPFAM" id="SSF51735">
    <property type="entry name" value="NAD(P)-binding Rossmann-fold domains"/>
    <property type="match status" value="1"/>
</dbReference>
<dbReference type="Pfam" id="PF01370">
    <property type="entry name" value="Epimerase"/>
    <property type="match status" value="1"/>
</dbReference>
<keyword evidence="3" id="KW-1185">Reference proteome</keyword>
<name>A0ABR8D4P9_9NOST</name>
<reference evidence="2 3" key="1">
    <citation type="journal article" date="2020" name="ISME J.">
        <title>Comparative genomics reveals insights into cyanobacterial evolution and habitat adaptation.</title>
        <authorList>
            <person name="Chen M.Y."/>
            <person name="Teng W.K."/>
            <person name="Zhao L."/>
            <person name="Hu C.X."/>
            <person name="Zhou Y.K."/>
            <person name="Han B.P."/>
            <person name="Song L.R."/>
            <person name="Shu W.S."/>
        </authorList>
    </citation>
    <scope>NUCLEOTIDE SEQUENCE [LARGE SCALE GENOMIC DNA]</scope>
    <source>
        <strain evidence="2 3">FACHB-119</strain>
    </source>
</reference>
<protein>
    <submittedName>
        <fullName evidence="2">SDR family oxidoreductase</fullName>
    </submittedName>
</protein>
<evidence type="ECO:0000313" key="3">
    <source>
        <dbReference type="Proteomes" id="UP000661112"/>
    </source>
</evidence>
<dbReference type="InterPro" id="IPR051783">
    <property type="entry name" value="NAD(P)-dependent_oxidoreduct"/>
</dbReference>